<reference evidence="2 3" key="1">
    <citation type="submission" date="2018-08" db="EMBL/GenBank/DDBJ databases">
        <title>Altererythrobacter sp.Ery1 and Ery12, the genome sequencing of novel strains in genus Alterythrobacter.</title>
        <authorList>
            <person name="Cheng H."/>
            <person name="Wu Y.-H."/>
            <person name="Fang C."/>
            <person name="Xu X.-W."/>
        </authorList>
    </citation>
    <scope>NUCLEOTIDE SEQUENCE [LARGE SCALE GENOMIC DNA]</scope>
    <source>
        <strain evidence="2 3">Ery1</strain>
    </source>
</reference>
<sequence length="253" mass="25601">MLTSIRGLTAAAILSSAVMAAAPAQAQSETDPPSAVEVSGNVAIVSDYRFRGVSLSGGDPAIQGGIDVTHESGFYVGTWGSSIDDGGTDLLGDVELDLYGGWSGAVAEGLTLDVGLLYYMYPTEDLGADTDYFEPYASLAFALGPAEATVGAAYAFEQDALGDNDNLYVYTDLGVGIPNTPITLSGHLGYTDGVLAPPMLAGSTDDSGLDWSLGASATVLGGLGLGVSYVGVEGPSVDGLTDDAVVATLSMSF</sequence>
<evidence type="ECO:0008006" key="4">
    <source>
        <dbReference type="Google" id="ProtNLM"/>
    </source>
</evidence>
<dbReference type="Pfam" id="PF09694">
    <property type="entry name" value="Gcw_chp"/>
    <property type="match status" value="1"/>
</dbReference>
<dbReference type="EMBL" id="QXFK01000016">
    <property type="protein sequence ID" value="RIV77979.1"/>
    <property type="molecule type" value="Genomic_DNA"/>
</dbReference>
<gene>
    <name evidence="2" type="ORF">D2V04_08780</name>
</gene>
<dbReference type="InterPro" id="IPR010239">
    <property type="entry name" value="CHP02001"/>
</dbReference>
<protein>
    <recommendedName>
        <fullName evidence="4">Porin</fullName>
    </recommendedName>
</protein>
<comment type="caution">
    <text evidence="2">The sequence shown here is derived from an EMBL/GenBank/DDBJ whole genome shotgun (WGS) entry which is preliminary data.</text>
</comment>
<accession>A0A418NHA6</accession>
<dbReference type="RefSeq" id="WP_119513140.1">
    <property type="nucleotide sequence ID" value="NZ_QXFK01000016.1"/>
</dbReference>
<evidence type="ECO:0000313" key="2">
    <source>
        <dbReference type="EMBL" id="RIV77979.1"/>
    </source>
</evidence>
<feature type="chain" id="PRO_5019026462" description="Porin" evidence="1">
    <location>
        <begin position="27"/>
        <end position="253"/>
    </location>
</feature>
<evidence type="ECO:0000313" key="3">
    <source>
        <dbReference type="Proteomes" id="UP000285092"/>
    </source>
</evidence>
<keyword evidence="1" id="KW-0732">Signal</keyword>
<dbReference type="NCBIfam" id="TIGR02001">
    <property type="entry name" value="gcw_chp"/>
    <property type="match status" value="1"/>
</dbReference>
<organism evidence="2 3">
    <name type="scientific">Pelagerythrobacter aerophilus</name>
    <dbReference type="NCBI Taxonomy" id="2306995"/>
    <lineage>
        <taxon>Bacteria</taxon>
        <taxon>Pseudomonadati</taxon>
        <taxon>Pseudomonadota</taxon>
        <taxon>Alphaproteobacteria</taxon>
        <taxon>Sphingomonadales</taxon>
        <taxon>Erythrobacteraceae</taxon>
        <taxon>Pelagerythrobacter</taxon>
    </lineage>
</organism>
<feature type="signal peptide" evidence="1">
    <location>
        <begin position="1"/>
        <end position="26"/>
    </location>
</feature>
<name>A0A418NHA6_9SPHN</name>
<keyword evidence="3" id="KW-1185">Reference proteome</keyword>
<dbReference type="AlphaFoldDB" id="A0A418NHA6"/>
<dbReference type="OrthoDB" id="9793561at2"/>
<proteinExistence type="predicted"/>
<dbReference type="Proteomes" id="UP000285092">
    <property type="component" value="Unassembled WGS sequence"/>
</dbReference>
<evidence type="ECO:0000256" key="1">
    <source>
        <dbReference type="SAM" id="SignalP"/>
    </source>
</evidence>